<dbReference type="InterPro" id="IPR014284">
    <property type="entry name" value="RNA_pol_sigma-70_dom"/>
</dbReference>
<evidence type="ECO:0000256" key="1">
    <source>
        <dbReference type="ARBA" id="ARBA00010641"/>
    </source>
</evidence>
<dbReference type="Proteomes" id="UP001596002">
    <property type="component" value="Unassembled WGS sequence"/>
</dbReference>
<dbReference type="InterPro" id="IPR013324">
    <property type="entry name" value="RNA_pol_sigma_r3/r4-like"/>
</dbReference>
<reference evidence="7" key="1">
    <citation type="journal article" date="2019" name="Int. J. Syst. Evol. Microbiol.">
        <title>The Global Catalogue of Microorganisms (GCM) 10K type strain sequencing project: providing services to taxonomists for standard genome sequencing and annotation.</title>
        <authorList>
            <consortium name="The Broad Institute Genomics Platform"/>
            <consortium name="The Broad Institute Genome Sequencing Center for Infectious Disease"/>
            <person name="Wu L."/>
            <person name="Ma J."/>
        </authorList>
    </citation>
    <scope>NUCLEOTIDE SEQUENCE [LARGE SCALE GENOMIC DNA]</scope>
    <source>
        <strain evidence="7">WYCCWR 12678</strain>
    </source>
</reference>
<evidence type="ECO:0000313" key="7">
    <source>
        <dbReference type="Proteomes" id="UP001596002"/>
    </source>
</evidence>
<protein>
    <submittedName>
        <fullName evidence="6">RNA polymerase sigma factor</fullName>
    </submittedName>
</protein>
<dbReference type="EMBL" id="JBHSHC010000051">
    <property type="protein sequence ID" value="MFC4767217.1"/>
    <property type="molecule type" value="Genomic_DNA"/>
</dbReference>
<keyword evidence="4" id="KW-0238">DNA-binding</keyword>
<dbReference type="NCBIfam" id="TIGR02937">
    <property type="entry name" value="sigma70-ECF"/>
    <property type="match status" value="1"/>
</dbReference>
<accession>A0ABV9Q3G5</accession>
<organism evidence="6 7">
    <name type="scientific">Effusibacillus consociatus</name>
    <dbReference type="NCBI Taxonomy" id="1117041"/>
    <lineage>
        <taxon>Bacteria</taxon>
        <taxon>Bacillati</taxon>
        <taxon>Bacillota</taxon>
        <taxon>Bacilli</taxon>
        <taxon>Bacillales</taxon>
        <taxon>Alicyclobacillaceae</taxon>
        <taxon>Effusibacillus</taxon>
    </lineage>
</organism>
<evidence type="ECO:0000256" key="4">
    <source>
        <dbReference type="ARBA" id="ARBA00023125"/>
    </source>
</evidence>
<comment type="similarity">
    <text evidence="1">Belongs to the sigma-70 factor family. ECF subfamily.</text>
</comment>
<gene>
    <name evidence="6" type="ORF">ACFO8Q_07560</name>
</gene>
<keyword evidence="5" id="KW-0804">Transcription</keyword>
<dbReference type="SUPFAM" id="SSF88946">
    <property type="entry name" value="Sigma2 domain of RNA polymerase sigma factors"/>
    <property type="match status" value="1"/>
</dbReference>
<dbReference type="Gene3D" id="1.10.1740.10">
    <property type="match status" value="1"/>
</dbReference>
<keyword evidence="7" id="KW-1185">Reference proteome</keyword>
<evidence type="ECO:0000256" key="3">
    <source>
        <dbReference type="ARBA" id="ARBA00023082"/>
    </source>
</evidence>
<dbReference type="RefSeq" id="WP_380025136.1">
    <property type="nucleotide sequence ID" value="NZ_JBHSHC010000051.1"/>
</dbReference>
<evidence type="ECO:0000256" key="2">
    <source>
        <dbReference type="ARBA" id="ARBA00023015"/>
    </source>
</evidence>
<dbReference type="InterPro" id="IPR036388">
    <property type="entry name" value="WH-like_DNA-bd_sf"/>
</dbReference>
<dbReference type="PANTHER" id="PTHR43133:SF8">
    <property type="entry name" value="RNA POLYMERASE SIGMA FACTOR HI_1459-RELATED"/>
    <property type="match status" value="1"/>
</dbReference>
<keyword evidence="2" id="KW-0805">Transcription regulation</keyword>
<name>A0ABV9Q3G5_9BACL</name>
<sequence length="212" mass="25042">MIYGDLELLALEAKECDQAFTRLLNHLEPMCRQVASRYTTWMGGFDEVLQWTRIEVWNAVKTFEIGKTSFYFFCRMTMVNHIKSRLKRLYGKANSINRTAIRIDHPLEDETGPYGNTLIVEDMLAAPVLSTEKIVEKKQLIQRFYRILPTVDLTPLEYNCMVLYYFQECSYKEIQEILNLKSKKTVDNSLLRVKRKLARNYNLRLLYEDICV</sequence>
<dbReference type="InterPro" id="IPR013325">
    <property type="entry name" value="RNA_pol_sigma_r2"/>
</dbReference>
<dbReference type="InterPro" id="IPR039425">
    <property type="entry name" value="RNA_pol_sigma-70-like"/>
</dbReference>
<evidence type="ECO:0000313" key="6">
    <source>
        <dbReference type="EMBL" id="MFC4767217.1"/>
    </source>
</evidence>
<proteinExistence type="inferred from homology"/>
<keyword evidence="3" id="KW-0731">Sigma factor</keyword>
<dbReference type="SUPFAM" id="SSF88659">
    <property type="entry name" value="Sigma3 and sigma4 domains of RNA polymerase sigma factors"/>
    <property type="match status" value="1"/>
</dbReference>
<dbReference type="PANTHER" id="PTHR43133">
    <property type="entry name" value="RNA POLYMERASE ECF-TYPE SIGMA FACTO"/>
    <property type="match status" value="1"/>
</dbReference>
<comment type="caution">
    <text evidence="6">The sequence shown here is derived from an EMBL/GenBank/DDBJ whole genome shotgun (WGS) entry which is preliminary data.</text>
</comment>
<dbReference type="Gene3D" id="1.10.10.10">
    <property type="entry name" value="Winged helix-like DNA-binding domain superfamily/Winged helix DNA-binding domain"/>
    <property type="match status" value="1"/>
</dbReference>
<evidence type="ECO:0000256" key="5">
    <source>
        <dbReference type="ARBA" id="ARBA00023163"/>
    </source>
</evidence>